<feature type="domain" description="C2H2-type" evidence="8">
    <location>
        <begin position="143"/>
        <end position="170"/>
    </location>
</feature>
<sequence length="467" mass="53431">MLQCCYCSKEFKYESEKKRHEQSHFPQFECNQCFKKFSFLSALRRHQKQHERTGHVPCLDCGRNFRDDILLKRHIKYAHKGTYECSKCGSKFKSDLALMSHMKTHKPKAERRFQCSFEDCKKSFNFAHHLKHHELTHTNAKQFYCKTCGKGFIQAHHLKSHIKTHEPENWLYCTIPDCDKKFVTEYARKKHLTSHRTTIDSGISSDSNCEISGSQDSLKADAAVLCAKCGNMVTPTSYANHERECMPIPEMPQDRYINTKIEIELNNNYNNVEVFSNCKTILGKCIANENSPNSCLCAQIKDANNFYDELLPNENFDPLKVEVNNKQTLNSNYEDISVMSNACEGCDCSNTTSNVQNMNSLKEPLLQNTNDNLPKFELRDDGAIKLKDTIDIGINIKKEKEMTETDELLKIMNQVPFNSCKAVLGKCIVSGSGTISENCLCAKMAIDDHQMTAQEIDEITPQPMMTT</sequence>
<feature type="domain" description="C2H2-type" evidence="8">
    <location>
        <begin position="56"/>
        <end position="84"/>
    </location>
</feature>
<dbReference type="InterPro" id="IPR050527">
    <property type="entry name" value="Snail/Krueppel_Znf"/>
</dbReference>
<dbReference type="GeneID" id="113392766"/>
<proteinExistence type="inferred from homology"/>
<evidence type="ECO:0000313" key="10">
    <source>
        <dbReference type="RefSeq" id="XP_026485116.2"/>
    </source>
</evidence>
<dbReference type="OMA" id="IDEITPR"/>
<evidence type="ECO:0000256" key="7">
    <source>
        <dbReference type="PROSITE-ProRule" id="PRU00042"/>
    </source>
</evidence>
<organism evidence="9 10">
    <name type="scientific">Vanessa tameamea</name>
    <name type="common">Kamehameha butterfly</name>
    <dbReference type="NCBI Taxonomy" id="334116"/>
    <lineage>
        <taxon>Eukaryota</taxon>
        <taxon>Metazoa</taxon>
        <taxon>Ecdysozoa</taxon>
        <taxon>Arthropoda</taxon>
        <taxon>Hexapoda</taxon>
        <taxon>Insecta</taxon>
        <taxon>Pterygota</taxon>
        <taxon>Neoptera</taxon>
        <taxon>Endopterygota</taxon>
        <taxon>Lepidoptera</taxon>
        <taxon>Glossata</taxon>
        <taxon>Ditrysia</taxon>
        <taxon>Papilionoidea</taxon>
        <taxon>Nymphalidae</taxon>
        <taxon>Nymphalinae</taxon>
        <taxon>Vanessa</taxon>
    </lineage>
</organism>
<dbReference type="GO" id="GO:0006357">
    <property type="term" value="P:regulation of transcription by RNA polymerase II"/>
    <property type="evidence" value="ECO:0007669"/>
    <property type="project" value="TreeGrafter"/>
</dbReference>
<evidence type="ECO:0000256" key="1">
    <source>
        <dbReference type="ARBA" id="ARBA00022723"/>
    </source>
</evidence>
<keyword evidence="3 7" id="KW-0863">Zinc-finger</keyword>
<name>A0A8B8HNL5_VANTA</name>
<evidence type="ECO:0000256" key="3">
    <source>
        <dbReference type="ARBA" id="ARBA00022771"/>
    </source>
</evidence>
<dbReference type="InterPro" id="IPR036236">
    <property type="entry name" value="Znf_C2H2_sf"/>
</dbReference>
<evidence type="ECO:0000256" key="5">
    <source>
        <dbReference type="ARBA" id="ARBA00023242"/>
    </source>
</evidence>
<comment type="similarity">
    <text evidence="6">Belongs to the snail C2H2-type zinc-finger protein family.</text>
</comment>
<keyword evidence="5" id="KW-0539">Nucleus</keyword>
<dbReference type="AlphaFoldDB" id="A0A8B8HNL5"/>
<accession>A0A8B8HNL5</accession>
<dbReference type="PANTHER" id="PTHR24388:SF53">
    <property type="entry name" value="CHORION TRANSCRIPTION FACTOR CF2-RELATED"/>
    <property type="match status" value="1"/>
</dbReference>
<dbReference type="SUPFAM" id="SSF57667">
    <property type="entry name" value="beta-beta-alpha zinc fingers"/>
    <property type="match status" value="3"/>
</dbReference>
<dbReference type="Pfam" id="PF00096">
    <property type="entry name" value="zf-C2H2"/>
    <property type="match status" value="4"/>
</dbReference>
<evidence type="ECO:0000313" key="9">
    <source>
        <dbReference type="Proteomes" id="UP001652626"/>
    </source>
</evidence>
<dbReference type="RefSeq" id="XP_026485116.2">
    <property type="nucleotide sequence ID" value="XM_026629331.2"/>
</dbReference>
<dbReference type="Gene3D" id="3.30.160.60">
    <property type="entry name" value="Classic Zinc Finger"/>
    <property type="match status" value="3"/>
</dbReference>
<protein>
    <submittedName>
        <fullName evidence="10">Zinc finger protein 14-like isoform X1</fullName>
    </submittedName>
</protein>
<dbReference type="OrthoDB" id="6365676at2759"/>
<keyword evidence="4" id="KW-0862">Zinc</keyword>
<feature type="domain" description="C2H2-type" evidence="8">
    <location>
        <begin position="83"/>
        <end position="110"/>
    </location>
</feature>
<evidence type="ECO:0000256" key="4">
    <source>
        <dbReference type="ARBA" id="ARBA00022833"/>
    </source>
</evidence>
<dbReference type="PROSITE" id="PS00028">
    <property type="entry name" value="ZINC_FINGER_C2H2_1"/>
    <property type="match status" value="6"/>
</dbReference>
<keyword evidence="9" id="KW-1185">Reference proteome</keyword>
<keyword evidence="2" id="KW-0677">Repeat</keyword>
<dbReference type="GO" id="GO:0008270">
    <property type="term" value="F:zinc ion binding"/>
    <property type="evidence" value="ECO:0007669"/>
    <property type="project" value="UniProtKB-KW"/>
</dbReference>
<evidence type="ECO:0000256" key="2">
    <source>
        <dbReference type="ARBA" id="ARBA00022737"/>
    </source>
</evidence>
<reference evidence="10" key="1">
    <citation type="submission" date="2025-08" db="UniProtKB">
        <authorList>
            <consortium name="RefSeq"/>
        </authorList>
    </citation>
    <scope>IDENTIFICATION</scope>
    <source>
        <tissue evidence="10">Whole body</tissue>
    </source>
</reference>
<keyword evidence="1" id="KW-0479">Metal-binding</keyword>
<feature type="domain" description="C2H2-type" evidence="8">
    <location>
        <begin position="2"/>
        <end position="29"/>
    </location>
</feature>
<dbReference type="PROSITE" id="PS50157">
    <property type="entry name" value="ZINC_FINGER_C2H2_2"/>
    <property type="match status" value="6"/>
</dbReference>
<dbReference type="PANTHER" id="PTHR24388">
    <property type="entry name" value="ZINC FINGER PROTEIN"/>
    <property type="match status" value="1"/>
</dbReference>
<feature type="domain" description="C2H2-type" evidence="8">
    <location>
        <begin position="113"/>
        <end position="142"/>
    </location>
</feature>
<dbReference type="SMART" id="SM00355">
    <property type="entry name" value="ZnF_C2H2"/>
    <property type="match status" value="7"/>
</dbReference>
<evidence type="ECO:0000256" key="6">
    <source>
        <dbReference type="ARBA" id="ARBA00037948"/>
    </source>
</evidence>
<dbReference type="GO" id="GO:0005634">
    <property type="term" value="C:nucleus"/>
    <property type="evidence" value="ECO:0007669"/>
    <property type="project" value="UniProtKB-SubCell"/>
</dbReference>
<gene>
    <name evidence="10" type="primary">LOC113392766</name>
</gene>
<feature type="domain" description="C2H2-type" evidence="8">
    <location>
        <begin position="28"/>
        <end position="57"/>
    </location>
</feature>
<dbReference type="InterPro" id="IPR013087">
    <property type="entry name" value="Znf_C2H2_type"/>
</dbReference>
<evidence type="ECO:0000259" key="8">
    <source>
        <dbReference type="PROSITE" id="PS50157"/>
    </source>
</evidence>
<dbReference type="Proteomes" id="UP001652626">
    <property type="component" value="Chromosome 5"/>
</dbReference>